<comment type="subcellular location">
    <subcellularLocation>
        <location evidence="1">Cell membrane</location>
        <topology evidence="1">Multi-pass membrane protein</topology>
    </subcellularLocation>
</comment>
<comment type="caution">
    <text evidence="8">The sequence shown here is derived from an EMBL/GenBank/DDBJ whole genome shotgun (WGS) entry which is preliminary data.</text>
</comment>
<dbReference type="InterPro" id="IPR011701">
    <property type="entry name" value="MFS"/>
</dbReference>
<feature type="transmembrane region" description="Helical" evidence="6">
    <location>
        <begin position="128"/>
        <end position="147"/>
    </location>
</feature>
<accession>A0A1Q9LNZ6</accession>
<dbReference type="STRING" id="1193682.BJP25_15900"/>
<feature type="transmembrane region" description="Helical" evidence="6">
    <location>
        <begin position="203"/>
        <end position="226"/>
    </location>
</feature>
<evidence type="ECO:0000259" key="7">
    <source>
        <dbReference type="PROSITE" id="PS50850"/>
    </source>
</evidence>
<evidence type="ECO:0000256" key="2">
    <source>
        <dbReference type="ARBA" id="ARBA00022475"/>
    </source>
</evidence>
<protein>
    <submittedName>
        <fullName evidence="8">MFS transporter</fullName>
    </submittedName>
</protein>
<sequence length="388" mass="38616">MSTRTHLLAAGAFTVGSSGYIVSGVLPAVSDELAVSTATAGQLVTVFAIAYAIASPLLATATGRWERRTLLVTALGVSALGNLLAALAPNFALLLVARVVSALGAAVFTPVATGVATTLSPPDHRGRAVATVFGGLTFALIIGVPAGSLLGGPIGYRGVFALVAAVSVLAAVAVRLGLPAVAAPPHIPVRARLAAAADRRAQLVLGMTVLACLAAFGVFTFISPVLAATAGVHGATISVLLLVYGLGGALGNSLSGRLTDRFGSRRLLLVVFSAFTLVLATLPVTATTTVGAGAALFTWGLVTWSVNPPIQNWLIELSPSDSGMLLSVNASAIYLGVGLSGVFGGLVIGTAGILALAPIAACVGALALVLLVLAHRSSAAAEREPVAA</sequence>
<feature type="transmembrane region" description="Helical" evidence="6">
    <location>
        <begin position="159"/>
        <end position="182"/>
    </location>
</feature>
<keyword evidence="9" id="KW-1185">Reference proteome</keyword>
<dbReference type="PROSITE" id="PS50850">
    <property type="entry name" value="MFS"/>
    <property type="match status" value="1"/>
</dbReference>
<evidence type="ECO:0000313" key="8">
    <source>
        <dbReference type="EMBL" id="OLR93735.1"/>
    </source>
</evidence>
<dbReference type="PANTHER" id="PTHR43124">
    <property type="entry name" value="PURINE EFFLUX PUMP PBUE"/>
    <property type="match status" value="1"/>
</dbReference>
<keyword evidence="3 6" id="KW-0812">Transmembrane</keyword>
<feature type="transmembrane region" description="Helical" evidence="6">
    <location>
        <begin position="70"/>
        <end position="89"/>
    </location>
</feature>
<feature type="transmembrane region" description="Helical" evidence="6">
    <location>
        <begin position="33"/>
        <end position="58"/>
    </location>
</feature>
<dbReference type="Gene3D" id="1.20.1250.20">
    <property type="entry name" value="MFS general substrate transporter like domains"/>
    <property type="match status" value="2"/>
</dbReference>
<evidence type="ECO:0000256" key="6">
    <source>
        <dbReference type="SAM" id="Phobius"/>
    </source>
</evidence>
<dbReference type="EMBL" id="MKQR01000009">
    <property type="protein sequence ID" value="OLR93735.1"/>
    <property type="molecule type" value="Genomic_DNA"/>
</dbReference>
<feature type="transmembrane region" description="Helical" evidence="6">
    <location>
        <begin position="322"/>
        <end position="347"/>
    </location>
</feature>
<dbReference type="CDD" id="cd17324">
    <property type="entry name" value="MFS_NepI_like"/>
    <property type="match status" value="1"/>
</dbReference>
<dbReference type="PANTHER" id="PTHR43124:SF10">
    <property type="entry name" value="PURINE EFFLUX PUMP PBUE"/>
    <property type="match status" value="1"/>
</dbReference>
<dbReference type="InterPro" id="IPR020846">
    <property type="entry name" value="MFS_dom"/>
</dbReference>
<keyword evidence="2" id="KW-1003">Cell membrane</keyword>
<feature type="transmembrane region" description="Helical" evidence="6">
    <location>
        <begin position="267"/>
        <end position="286"/>
    </location>
</feature>
<evidence type="ECO:0000313" key="9">
    <source>
        <dbReference type="Proteomes" id="UP000186040"/>
    </source>
</evidence>
<feature type="domain" description="Major facilitator superfamily (MFS) profile" evidence="7">
    <location>
        <begin position="4"/>
        <end position="376"/>
    </location>
</feature>
<dbReference type="AlphaFoldDB" id="A0A1Q9LNZ6"/>
<evidence type="ECO:0000256" key="4">
    <source>
        <dbReference type="ARBA" id="ARBA00022989"/>
    </source>
</evidence>
<feature type="transmembrane region" description="Helical" evidence="6">
    <location>
        <begin position="232"/>
        <end position="255"/>
    </location>
</feature>
<dbReference type="OrthoDB" id="9814237at2"/>
<dbReference type="InterPro" id="IPR036259">
    <property type="entry name" value="MFS_trans_sf"/>
</dbReference>
<keyword evidence="4 6" id="KW-1133">Transmembrane helix</keyword>
<evidence type="ECO:0000256" key="3">
    <source>
        <dbReference type="ARBA" id="ARBA00022692"/>
    </source>
</evidence>
<feature type="transmembrane region" description="Helical" evidence="6">
    <location>
        <begin position="95"/>
        <end position="116"/>
    </location>
</feature>
<dbReference type="SUPFAM" id="SSF103473">
    <property type="entry name" value="MFS general substrate transporter"/>
    <property type="match status" value="1"/>
</dbReference>
<dbReference type="Pfam" id="PF07690">
    <property type="entry name" value="MFS_1"/>
    <property type="match status" value="1"/>
</dbReference>
<name>A0A1Q9LNZ6_9PSEU</name>
<evidence type="ECO:0000256" key="5">
    <source>
        <dbReference type="ARBA" id="ARBA00023136"/>
    </source>
</evidence>
<reference evidence="8 9" key="1">
    <citation type="submission" date="2016-10" db="EMBL/GenBank/DDBJ databases">
        <title>The Draft Genome Sequence of Actinokineospora bangkokensis 44EHWT reveals the biosynthetic pathway of antifungal compounds Thailandins with unusual extender unit butylmalonyl-CoA.</title>
        <authorList>
            <person name="Greule A."/>
            <person name="Intra B."/>
            <person name="Flemming S."/>
            <person name="Rommel M.G."/>
            <person name="Panbangred W."/>
            <person name="Bechthold A."/>
        </authorList>
    </citation>
    <scope>NUCLEOTIDE SEQUENCE [LARGE SCALE GENOMIC DNA]</scope>
    <source>
        <strain evidence="8 9">44EHW</strain>
    </source>
</reference>
<dbReference type="GO" id="GO:0005886">
    <property type="term" value="C:plasma membrane"/>
    <property type="evidence" value="ECO:0007669"/>
    <property type="project" value="UniProtKB-SubCell"/>
</dbReference>
<dbReference type="Proteomes" id="UP000186040">
    <property type="component" value="Unassembled WGS sequence"/>
</dbReference>
<feature type="transmembrane region" description="Helical" evidence="6">
    <location>
        <begin position="353"/>
        <end position="374"/>
    </location>
</feature>
<proteinExistence type="predicted"/>
<dbReference type="InterPro" id="IPR050189">
    <property type="entry name" value="MFS_Efflux_Transporters"/>
</dbReference>
<dbReference type="GO" id="GO:0022857">
    <property type="term" value="F:transmembrane transporter activity"/>
    <property type="evidence" value="ECO:0007669"/>
    <property type="project" value="InterPro"/>
</dbReference>
<evidence type="ECO:0000256" key="1">
    <source>
        <dbReference type="ARBA" id="ARBA00004651"/>
    </source>
</evidence>
<organism evidence="8 9">
    <name type="scientific">Actinokineospora bangkokensis</name>
    <dbReference type="NCBI Taxonomy" id="1193682"/>
    <lineage>
        <taxon>Bacteria</taxon>
        <taxon>Bacillati</taxon>
        <taxon>Actinomycetota</taxon>
        <taxon>Actinomycetes</taxon>
        <taxon>Pseudonocardiales</taxon>
        <taxon>Pseudonocardiaceae</taxon>
        <taxon>Actinokineospora</taxon>
    </lineage>
</organism>
<keyword evidence="5 6" id="KW-0472">Membrane</keyword>
<gene>
    <name evidence="8" type="ORF">BJP25_15900</name>
</gene>
<dbReference type="RefSeq" id="WP_075974633.1">
    <property type="nucleotide sequence ID" value="NZ_MKQR01000009.1"/>
</dbReference>